<keyword evidence="2" id="KW-1133">Transmembrane helix</keyword>
<keyword evidence="4" id="KW-1185">Reference proteome</keyword>
<feature type="region of interest" description="Disordered" evidence="1">
    <location>
        <begin position="124"/>
        <end position="147"/>
    </location>
</feature>
<comment type="caution">
    <text evidence="3">The sequence shown here is derived from an EMBL/GenBank/DDBJ whole genome shotgun (WGS) entry which is preliminary data.</text>
</comment>
<feature type="transmembrane region" description="Helical" evidence="2">
    <location>
        <begin position="12"/>
        <end position="30"/>
    </location>
</feature>
<keyword evidence="2" id="KW-0812">Transmembrane</keyword>
<dbReference type="EMBL" id="JAQQPZ010000013">
    <property type="protein sequence ID" value="MDD8060778.1"/>
    <property type="molecule type" value="Genomic_DNA"/>
</dbReference>
<feature type="transmembrane region" description="Helical" evidence="2">
    <location>
        <begin position="36"/>
        <end position="55"/>
    </location>
</feature>
<name>A0ABT5TQ77_9GAMM</name>
<evidence type="ECO:0000313" key="4">
    <source>
        <dbReference type="Proteomes" id="UP001213691"/>
    </source>
</evidence>
<organism evidence="3 4">
    <name type="scientific">Shewanella metallivivens</name>
    <dbReference type="NCBI Taxonomy" id="2872342"/>
    <lineage>
        <taxon>Bacteria</taxon>
        <taxon>Pseudomonadati</taxon>
        <taxon>Pseudomonadota</taxon>
        <taxon>Gammaproteobacteria</taxon>
        <taxon>Alteromonadales</taxon>
        <taxon>Shewanellaceae</taxon>
        <taxon>Shewanella</taxon>
    </lineage>
</organism>
<protein>
    <submittedName>
        <fullName evidence="3">Uncharacterized protein</fullName>
    </submittedName>
</protein>
<proteinExistence type="predicted"/>
<keyword evidence="2" id="KW-0472">Membrane</keyword>
<evidence type="ECO:0000256" key="1">
    <source>
        <dbReference type="SAM" id="MobiDB-lite"/>
    </source>
</evidence>
<accession>A0ABT5TQ77</accession>
<dbReference type="Proteomes" id="UP001213691">
    <property type="component" value="Unassembled WGS sequence"/>
</dbReference>
<dbReference type="RefSeq" id="WP_238107861.1">
    <property type="nucleotide sequence ID" value="NZ_JAQQPZ010000013.1"/>
</dbReference>
<reference evidence="3 4" key="1">
    <citation type="submission" date="2023-02" db="EMBL/GenBank/DDBJ databases">
        <title>Genome sequence of Shewanella metallivivens ER-Te-42B-Light, sp. nov., enriched from sulfide tube worms (Riftia pachyptila) isolated from Explorer Ridge in the Pacific Ocean.</title>
        <authorList>
            <person name="Maltman C."/>
            <person name="Kuzyk S.B."/>
            <person name="Kyndt J.A."/>
            <person name="Yurkov V."/>
        </authorList>
    </citation>
    <scope>NUCLEOTIDE SEQUENCE [LARGE SCALE GENOMIC DNA]</scope>
    <source>
        <strain evidence="3 4">ER-Te-42B-Light</strain>
    </source>
</reference>
<sequence length="305" mass="34880">MTESKSNNFVRALIVGLVGFIVWLVAYSFLSLEPKGTISTGIITLIVLLVVIVLSESFDNFSVGKLLTMSREIKAKENSIIKLNSENTELRRELVNVVTSISQNQSSTNIIGFPDDLAKRMGVEKATDDEISKKRDEESEASTERVRPVRRRINHQKLEEIAFSKFLSKRSLTEYDLMQEAKLVTQFSGIDAVSNIQPIYDGYINTGESEIFIEIKASRVSSIMMRERVYLMLNKIFLYNKVKKANAHLNLLLVDIDGEDQDQRRSQRNTDRFKEFFEPSIVNGLLRIVPIELTEEEISQIYIEE</sequence>
<evidence type="ECO:0000313" key="3">
    <source>
        <dbReference type="EMBL" id="MDD8060778.1"/>
    </source>
</evidence>
<evidence type="ECO:0000256" key="2">
    <source>
        <dbReference type="SAM" id="Phobius"/>
    </source>
</evidence>
<gene>
    <name evidence="3" type="ORF">PQR79_17055</name>
</gene>